<organism evidence="1 2">
    <name type="scientific">Sphaerodactylus townsendi</name>
    <dbReference type="NCBI Taxonomy" id="933632"/>
    <lineage>
        <taxon>Eukaryota</taxon>
        <taxon>Metazoa</taxon>
        <taxon>Chordata</taxon>
        <taxon>Craniata</taxon>
        <taxon>Vertebrata</taxon>
        <taxon>Euteleostomi</taxon>
        <taxon>Lepidosauria</taxon>
        <taxon>Squamata</taxon>
        <taxon>Bifurcata</taxon>
        <taxon>Gekkota</taxon>
        <taxon>Sphaerodactylidae</taxon>
        <taxon>Sphaerodactylus</taxon>
    </lineage>
</organism>
<accession>A0ACB8FHC5</accession>
<sequence length="130" mass="14879">MVPEVVASGVGSEVLQLPEQFLFQLLRGLQQFVFLPPAILLKLEIEIFSFLFKFFMELEPLLHSVINQGFMGLLPVPFGPLQGFMLGMKGERIQVLIWSFHVTMSRRGSPGRVRRIGRLIQHILPYSRVE</sequence>
<evidence type="ECO:0000313" key="1">
    <source>
        <dbReference type="EMBL" id="KAH8004743.1"/>
    </source>
</evidence>
<evidence type="ECO:0000313" key="2">
    <source>
        <dbReference type="Proteomes" id="UP000827872"/>
    </source>
</evidence>
<reference evidence="1" key="1">
    <citation type="submission" date="2021-08" db="EMBL/GenBank/DDBJ databases">
        <title>The first chromosome-level gecko genome reveals the dynamic sex chromosomes of Neotropical dwarf geckos (Sphaerodactylidae: Sphaerodactylus).</title>
        <authorList>
            <person name="Pinto B.J."/>
            <person name="Keating S.E."/>
            <person name="Gamble T."/>
        </authorList>
    </citation>
    <scope>NUCLEOTIDE SEQUENCE</scope>
    <source>
        <strain evidence="1">TG3544</strain>
    </source>
</reference>
<dbReference type="EMBL" id="CM037617">
    <property type="protein sequence ID" value="KAH8004743.1"/>
    <property type="molecule type" value="Genomic_DNA"/>
</dbReference>
<dbReference type="Proteomes" id="UP000827872">
    <property type="component" value="Linkage Group LG04"/>
</dbReference>
<name>A0ACB8FHC5_9SAUR</name>
<comment type="caution">
    <text evidence="1">The sequence shown here is derived from an EMBL/GenBank/DDBJ whole genome shotgun (WGS) entry which is preliminary data.</text>
</comment>
<gene>
    <name evidence="1" type="ORF">K3G42_017933</name>
</gene>
<protein>
    <submittedName>
        <fullName evidence="1">Uncharacterized protein</fullName>
    </submittedName>
</protein>
<proteinExistence type="predicted"/>
<keyword evidence="2" id="KW-1185">Reference proteome</keyword>